<proteinExistence type="predicted"/>
<feature type="compositionally biased region" description="Basic residues" evidence="1">
    <location>
        <begin position="150"/>
        <end position="167"/>
    </location>
</feature>
<dbReference type="InterPro" id="IPR025640">
    <property type="entry name" value="GYF_2"/>
</dbReference>
<evidence type="ECO:0000256" key="2">
    <source>
        <dbReference type="SAM" id="Phobius"/>
    </source>
</evidence>
<dbReference type="Pfam" id="PF14237">
    <property type="entry name" value="GYF_2"/>
    <property type="match status" value="1"/>
</dbReference>
<name>E7C206_9BACT</name>
<evidence type="ECO:0000256" key="1">
    <source>
        <dbReference type="SAM" id="MobiDB-lite"/>
    </source>
</evidence>
<evidence type="ECO:0000259" key="3">
    <source>
        <dbReference type="Pfam" id="PF14237"/>
    </source>
</evidence>
<accession>E7C206</accession>
<dbReference type="InterPro" id="IPR049806">
    <property type="entry name" value="MasK-like_C"/>
</dbReference>
<keyword evidence="2" id="KW-1133">Transmembrane helix</keyword>
<dbReference type="EMBL" id="GU567956">
    <property type="protein sequence ID" value="ADI21480.1"/>
    <property type="molecule type" value="Genomic_DNA"/>
</dbReference>
<protein>
    <recommendedName>
        <fullName evidence="3">GYF domain-containing protein</fullName>
    </recommendedName>
</protein>
<feature type="transmembrane region" description="Helical" evidence="2">
    <location>
        <begin position="88"/>
        <end position="109"/>
    </location>
</feature>
<keyword evidence="2" id="KW-0472">Membrane</keyword>
<feature type="region of interest" description="Disordered" evidence="1">
    <location>
        <begin position="144"/>
        <end position="180"/>
    </location>
</feature>
<sequence length="275" mass="30396">MSSGDGWMYKIDGNVYGPITAQELLEELYRGEITDDTFVCPEGGKFRPIHEFEVLAEHIEQAKAHQAQTKAIKEKARADKAARNSRRILLLAVTLVLAGGAFAFTIGMIRDYRSEKIADAQEAELKGELAQLLKTVSIEPPLVLETPKSKNVKRGNKTKRKSKRSKKESRASNGSVSTGKLSQGEVMAGVGAVFGQFKNCIVRQIQRDPDSVPARVTLSFMIKNNGSVASPNLDDRILRKSPMMGCMDKAITRVQFRPFKGEVRNVEYPITIGGR</sequence>
<dbReference type="NCBIfam" id="NF033768">
    <property type="entry name" value="myxo_SS_tail"/>
    <property type="match status" value="1"/>
</dbReference>
<dbReference type="AlphaFoldDB" id="E7C206"/>
<organism evidence="4">
    <name type="scientific">uncultured myxobacterium HF0070_11L13</name>
    <dbReference type="NCBI Taxonomy" id="723554"/>
    <lineage>
        <taxon>Bacteria</taxon>
        <taxon>Pseudomonadati</taxon>
        <taxon>Myxococcota</taxon>
        <taxon>Myxococcia</taxon>
        <taxon>Myxococcales</taxon>
        <taxon>environmental samples</taxon>
    </lineage>
</organism>
<reference evidence="4" key="1">
    <citation type="submission" date="2010-01" db="EMBL/GenBank/DDBJ databases">
        <title>Genome fragments of uncultured bacteria from the North Pacific subtropical Gyre.</title>
        <authorList>
            <person name="Pham V.D."/>
            <person name="Delong E.F."/>
        </authorList>
    </citation>
    <scope>NUCLEOTIDE SEQUENCE</scope>
</reference>
<evidence type="ECO:0000313" key="4">
    <source>
        <dbReference type="EMBL" id="ADI21480.1"/>
    </source>
</evidence>
<keyword evidence="2" id="KW-0812">Transmembrane</keyword>
<feature type="domain" description="GYF" evidence="3">
    <location>
        <begin position="7"/>
        <end position="44"/>
    </location>
</feature>